<dbReference type="GO" id="GO:0045892">
    <property type="term" value="P:negative regulation of DNA-templated transcription"/>
    <property type="evidence" value="ECO:0007669"/>
    <property type="project" value="TreeGrafter"/>
</dbReference>
<dbReference type="PROSITE" id="PS50949">
    <property type="entry name" value="HTH_GNTR"/>
    <property type="match status" value="1"/>
</dbReference>
<dbReference type="Pfam" id="PF07702">
    <property type="entry name" value="UTRA"/>
    <property type="match status" value="1"/>
</dbReference>
<organism evidence="5 6">
    <name type="scientific">Photobacterium profundum 3TCK</name>
    <dbReference type="NCBI Taxonomy" id="314280"/>
    <lineage>
        <taxon>Bacteria</taxon>
        <taxon>Pseudomonadati</taxon>
        <taxon>Pseudomonadota</taxon>
        <taxon>Gammaproteobacteria</taxon>
        <taxon>Vibrionales</taxon>
        <taxon>Vibrionaceae</taxon>
        <taxon>Photobacterium</taxon>
    </lineage>
</organism>
<dbReference type="Pfam" id="PF00392">
    <property type="entry name" value="GntR"/>
    <property type="match status" value="1"/>
</dbReference>
<evidence type="ECO:0000256" key="3">
    <source>
        <dbReference type="ARBA" id="ARBA00023163"/>
    </source>
</evidence>
<dbReference type="HOGENOM" id="CLU_063236_2_2_6"/>
<proteinExistence type="predicted"/>
<dbReference type="SUPFAM" id="SSF46785">
    <property type="entry name" value="Winged helix' DNA-binding domain"/>
    <property type="match status" value="1"/>
</dbReference>
<evidence type="ECO:0000256" key="2">
    <source>
        <dbReference type="ARBA" id="ARBA00023125"/>
    </source>
</evidence>
<keyword evidence="1" id="KW-0805">Transcription regulation</keyword>
<dbReference type="InterPro" id="IPR011663">
    <property type="entry name" value="UTRA"/>
</dbReference>
<dbReference type="PANTHER" id="PTHR44846">
    <property type="entry name" value="MANNOSYL-D-GLYCERATE TRANSPORT/METABOLISM SYSTEM REPRESSOR MNGR-RELATED"/>
    <property type="match status" value="1"/>
</dbReference>
<sequence>MKNHGISQLSTIRETLNQQIDSGLFSTRSKLPSERELSDIFETSRITIKDALVALETEGKIYREERRGWFVAPEKRLRYNPLSRSHFHKMVAEQKRCAETQLLSVYSAPAGIELMQTMALDTFTKVHHVHRLRYLDKRPVLYVENCLIAEHFPDILEQDLTRSLTELYKNRYQHDTSRSQFEVLPTAAKGIVAKKLNLAEGQLVLKIRRVNYNQHGVIIDCEYEHWRHDAVMICIDSASNI</sequence>
<feature type="domain" description="HTH gntR-type" evidence="4">
    <location>
        <begin position="6"/>
        <end position="74"/>
    </location>
</feature>
<dbReference type="InterPro" id="IPR036390">
    <property type="entry name" value="WH_DNA-bd_sf"/>
</dbReference>
<evidence type="ECO:0000313" key="6">
    <source>
        <dbReference type="Proteomes" id="UP000003789"/>
    </source>
</evidence>
<dbReference type="InterPro" id="IPR050679">
    <property type="entry name" value="Bact_HTH_transcr_reg"/>
</dbReference>
<dbReference type="GO" id="GO:0003700">
    <property type="term" value="F:DNA-binding transcription factor activity"/>
    <property type="evidence" value="ECO:0007669"/>
    <property type="project" value="InterPro"/>
</dbReference>
<dbReference type="Gene3D" id="3.40.1410.10">
    <property type="entry name" value="Chorismate lyase-like"/>
    <property type="match status" value="1"/>
</dbReference>
<dbReference type="Proteomes" id="UP000003789">
    <property type="component" value="Unassembled WGS sequence"/>
</dbReference>
<protein>
    <submittedName>
        <fullName evidence="5">Putative transcriptional regulator</fullName>
    </submittedName>
</protein>
<dbReference type="PRINTS" id="PR00035">
    <property type="entry name" value="HTHGNTR"/>
</dbReference>
<dbReference type="InterPro" id="IPR028978">
    <property type="entry name" value="Chorismate_lyase_/UTRA_dom_sf"/>
</dbReference>
<dbReference type="SUPFAM" id="SSF64288">
    <property type="entry name" value="Chorismate lyase-like"/>
    <property type="match status" value="1"/>
</dbReference>
<comment type="caution">
    <text evidence="5">The sequence shown here is derived from an EMBL/GenBank/DDBJ whole genome shotgun (WGS) entry which is preliminary data.</text>
</comment>
<dbReference type="GO" id="GO:0003677">
    <property type="term" value="F:DNA binding"/>
    <property type="evidence" value="ECO:0007669"/>
    <property type="project" value="UniProtKB-KW"/>
</dbReference>
<keyword evidence="2" id="KW-0238">DNA-binding</keyword>
<dbReference type="OrthoDB" id="9784545at2"/>
<dbReference type="AlphaFoldDB" id="Q1ZAH2"/>
<evidence type="ECO:0000313" key="5">
    <source>
        <dbReference type="EMBL" id="EAS45520.1"/>
    </source>
</evidence>
<dbReference type="Gene3D" id="1.10.10.10">
    <property type="entry name" value="Winged helix-like DNA-binding domain superfamily/Winged helix DNA-binding domain"/>
    <property type="match status" value="1"/>
</dbReference>
<dbReference type="PANTHER" id="PTHR44846:SF7">
    <property type="entry name" value="TRANSCRIPTIONAL REGULATOR OF 2-AMINOETHYLPHOSPHONATE DEGRADATION OPERONS-RELATED"/>
    <property type="match status" value="1"/>
</dbReference>
<dbReference type="RefSeq" id="WP_006228822.1">
    <property type="nucleotide sequence ID" value="NZ_CH724134.1"/>
</dbReference>
<name>Q1ZAH2_9GAMM</name>
<reference evidence="5 6" key="1">
    <citation type="submission" date="2006-03" db="EMBL/GenBank/DDBJ databases">
        <authorList>
            <person name="Bartlett D.H."/>
            <person name="Valle G."/>
            <person name="Lauro F.M."/>
            <person name="Vezzi A."/>
            <person name="Simonato F."/>
            <person name="Eloe E."/>
            <person name="Vitulo N."/>
            <person name="Stratton T.K."/>
            <person name="D'angelo M."/>
            <person name="Ferriera S."/>
            <person name="Johnson J."/>
            <person name="Kravitz S."/>
            <person name="Beeson K."/>
            <person name="Sutton G."/>
            <person name="Rogers Y."/>
            <person name="Friedman R."/>
            <person name="Frazier M."/>
            <person name="Venter J.C."/>
        </authorList>
    </citation>
    <scope>NUCLEOTIDE SEQUENCE [LARGE SCALE GENOMIC DNA]</scope>
    <source>
        <strain evidence="5 6">3TCK</strain>
    </source>
</reference>
<dbReference type="CDD" id="cd07377">
    <property type="entry name" value="WHTH_GntR"/>
    <property type="match status" value="1"/>
</dbReference>
<dbReference type="InterPro" id="IPR036388">
    <property type="entry name" value="WH-like_DNA-bd_sf"/>
</dbReference>
<keyword evidence="3" id="KW-0804">Transcription</keyword>
<dbReference type="EMBL" id="AAPH01000001">
    <property type="protein sequence ID" value="EAS45520.1"/>
    <property type="molecule type" value="Genomic_DNA"/>
</dbReference>
<accession>Q1ZAH2</accession>
<dbReference type="InterPro" id="IPR000524">
    <property type="entry name" value="Tscrpt_reg_HTH_GntR"/>
</dbReference>
<dbReference type="SMART" id="SM00866">
    <property type="entry name" value="UTRA"/>
    <property type="match status" value="1"/>
</dbReference>
<gene>
    <name evidence="5" type="ORF">P3TCK_04066</name>
</gene>
<evidence type="ECO:0000259" key="4">
    <source>
        <dbReference type="PROSITE" id="PS50949"/>
    </source>
</evidence>
<dbReference type="SMART" id="SM00345">
    <property type="entry name" value="HTH_GNTR"/>
    <property type="match status" value="1"/>
</dbReference>
<evidence type="ECO:0000256" key="1">
    <source>
        <dbReference type="ARBA" id="ARBA00023015"/>
    </source>
</evidence>